<protein>
    <submittedName>
        <fullName evidence="2">Uncharacterized protein</fullName>
    </submittedName>
</protein>
<dbReference type="PANTHER" id="PTHR21580:SF28">
    <property type="entry name" value="BOREALIN N-TERMINAL DOMAIN-CONTAINING PROTEIN-RELATED"/>
    <property type="match status" value="1"/>
</dbReference>
<dbReference type="InterPro" id="IPR010736">
    <property type="entry name" value="SHIPPO-rpt"/>
</dbReference>
<evidence type="ECO:0000313" key="3">
    <source>
        <dbReference type="Proteomes" id="UP000039865"/>
    </source>
</evidence>
<feature type="compositionally biased region" description="Basic and acidic residues" evidence="1">
    <location>
        <begin position="139"/>
        <end position="148"/>
    </location>
</feature>
<dbReference type="AlphaFoldDB" id="A0A077ZNV4"/>
<feature type="region of interest" description="Disordered" evidence="1">
    <location>
        <begin position="55"/>
        <end position="85"/>
    </location>
</feature>
<accession>A0A077ZNV4</accession>
<organism evidence="2 3">
    <name type="scientific">Stylonychia lemnae</name>
    <name type="common">Ciliate</name>
    <dbReference type="NCBI Taxonomy" id="5949"/>
    <lineage>
        <taxon>Eukaryota</taxon>
        <taxon>Sar</taxon>
        <taxon>Alveolata</taxon>
        <taxon>Ciliophora</taxon>
        <taxon>Intramacronucleata</taxon>
        <taxon>Spirotrichea</taxon>
        <taxon>Stichotrichia</taxon>
        <taxon>Sporadotrichida</taxon>
        <taxon>Oxytrichidae</taxon>
        <taxon>Stylonychinae</taxon>
        <taxon>Stylonychia</taxon>
    </lineage>
</organism>
<reference evidence="2 3" key="1">
    <citation type="submission" date="2014-06" db="EMBL/GenBank/DDBJ databases">
        <authorList>
            <person name="Swart Estienne"/>
        </authorList>
    </citation>
    <scope>NUCLEOTIDE SEQUENCE [LARGE SCALE GENOMIC DNA]</scope>
    <source>
        <strain evidence="2 3">130c</strain>
    </source>
</reference>
<name>A0A077ZNV4_STYLE</name>
<dbReference type="Pfam" id="PF07004">
    <property type="entry name" value="SHIPPO-rpt"/>
    <property type="match status" value="4"/>
</dbReference>
<feature type="compositionally biased region" description="Basic and acidic residues" evidence="1">
    <location>
        <begin position="293"/>
        <end position="308"/>
    </location>
</feature>
<feature type="compositionally biased region" description="Basic and acidic residues" evidence="1">
    <location>
        <begin position="241"/>
        <end position="250"/>
    </location>
</feature>
<evidence type="ECO:0000313" key="2">
    <source>
        <dbReference type="EMBL" id="CDW71065.1"/>
    </source>
</evidence>
<keyword evidence="3" id="KW-1185">Reference proteome</keyword>
<dbReference type="PANTHER" id="PTHR21580">
    <property type="entry name" value="SHIPPO-1-RELATED"/>
    <property type="match status" value="1"/>
</dbReference>
<feature type="region of interest" description="Disordered" evidence="1">
    <location>
        <begin position="138"/>
        <end position="198"/>
    </location>
</feature>
<dbReference type="Proteomes" id="UP000039865">
    <property type="component" value="Unassembled WGS sequence"/>
</dbReference>
<feature type="region of interest" description="Disordered" evidence="1">
    <location>
        <begin position="228"/>
        <end position="333"/>
    </location>
</feature>
<dbReference type="OMA" id="ECDRSIP"/>
<evidence type="ECO:0000256" key="1">
    <source>
        <dbReference type="SAM" id="MobiDB-lite"/>
    </source>
</evidence>
<proteinExistence type="predicted"/>
<dbReference type="InterPro" id="IPR051291">
    <property type="entry name" value="CIMAP"/>
</dbReference>
<dbReference type="OrthoDB" id="309001at2759"/>
<sequence length="490" mass="53357">MMATLGGGSGTQFGEFKKDQAYIYTSAAAGIGKGERSDPNMLMPTWTPSPNDYTIAKDGSQNEAPKYRFGTGGRTEKKIPSYPGPADITIKQNLLTDGPKYSMGIKKNNDRREHDGLGPGAYLIKAANTAPLFSMGSRFDSDVRSKDHLKPKKKDGPGPGSYPLPGAINVPKVPPNAQKKTTFGQAGRDWSDLPKGVPAPNNYYPNKFTEASHQFSFPKSMKTDDTKLYKASFTPGPGAYEVRKEDKQEGTAKSFLGGPLEQKVNFDNGVPGPGSYNPKDLQNLPGFRIVPHQKNDQDDHSGDEKGEHVPVGPQKYNPNIPAHTTTGIKFGTGTRDDLKQKFFTPAPNNYTLKGDFEGALEKPKFHMGIKAGARSNKNLDMPGPGEYETDVIPLHHQNVAHVIGTSVRSDLGVGKAHLYPGPGEYETRPKNESAQVGFGTQMKNTKIKKTFEPGPGNYDIPSSVGHIPRYLLIKSGENQTQSKIKSQHQD</sequence>
<gene>
    <name evidence="2" type="primary">Contig16127.g17182</name>
    <name evidence="2" type="ORF">STYLEM_4</name>
</gene>
<dbReference type="InParanoid" id="A0A077ZNV4"/>
<dbReference type="EMBL" id="CCKQ01000005">
    <property type="protein sequence ID" value="CDW71065.1"/>
    <property type="molecule type" value="Genomic_DNA"/>
</dbReference>